<dbReference type="Gene3D" id="3.30.420.10">
    <property type="entry name" value="Ribonuclease H-like superfamily/Ribonuclease H"/>
    <property type="match status" value="1"/>
</dbReference>
<reference evidence="1" key="1">
    <citation type="submission" date="2015-05" db="UniProtKB">
        <authorList>
            <consortium name="EnsemblMetazoa"/>
        </authorList>
    </citation>
    <scope>IDENTIFICATION</scope>
</reference>
<organism evidence="1 2">
    <name type="scientific">Rhodnius prolixus</name>
    <name type="common">Triatomid bug</name>
    <dbReference type="NCBI Taxonomy" id="13249"/>
    <lineage>
        <taxon>Eukaryota</taxon>
        <taxon>Metazoa</taxon>
        <taxon>Ecdysozoa</taxon>
        <taxon>Arthropoda</taxon>
        <taxon>Hexapoda</taxon>
        <taxon>Insecta</taxon>
        <taxon>Pterygota</taxon>
        <taxon>Neoptera</taxon>
        <taxon>Paraneoptera</taxon>
        <taxon>Hemiptera</taxon>
        <taxon>Heteroptera</taxon>
        <taxon>Panheteroptera</taxon>
        <taxon>Cimicomorpha</taxon>
        <taxon>Reduviidae</taxon>
        <taxon>Triatominae</taxon>
        <taxon>Rhodnius</taxon>
    </lineage>
</organism>
<dbReference type="SUPFAM" id="SSF53098">
    <property type="entry name" value="Ribonuclease H-like"/>
    <property type="match status" value="1"/>
</dbReference>
<dbReference type="EnsemblMetazoa" id="RPRC009005-RA">
    <property type="protein sequence ID" value="RPRC009005-PA"/>
    <property type="gene ID" value="RPRC009005"/>
</dbReference>
<dbReference type="InParanoid" id="T1HY85"/>
<dbReference type="HOGENOM" id="CLU_2834338_0_0_1"/>
<evidence type="ECO:0000313" key="1">
    <source>
        <dbReference type="EnsemblMetazoa" id="RPRC009005-PA"/>
    </source>
</evidence>
<dbReference type="VEuPathDB" id="VectorBase:RPRC009005"/>
<sequence>MGVCINLLWVKGHCSIKENEIVNKLAKEATNSGKMVLNSTTVELDYHLERHCGVEYWLLDEYHIRD</sequence>
<dbReference type="GO" id="GO:0003676">
    <property type="term" value="F:nucleic acid binding"/>
    <property type="evidence" value="ECO:0007669"/>
    <property type="project" value="InterPro"/>
</dbReference>
<evidence type="ECO:0000313" key="2">
    <source>
        <dbReference type="Proteomes" id="UP000015103"/>
    </source>
</evidence>
<keyword evidence="2" id="KW-1185">Reference proteome</keyword>
<dbReference type="AlphaFoldDB" id="T1HY85"/>
<dbReference type="EMBL" id="ACPB03013291">
    <property type="status" value="NOT_ANNOTATED_CDS"/>
    <property type="molecule type" value="Genomic_DNA"/>
</dbReference>
<accession>T1HY85</accession>
<protein>
    <submittedName>
        <fullName evidence="1">RNase H domain-containing protein</fullName>
    </submittedName>
</protein>
<name>T1HY85_RHOPR</name>
<proteinExistence type="predicted"/>
<dbReference type="Proteomes" id="UP000015103">
    <property type="component" value="Unassembled WGS sequence"/>
</dbReference>
<dbReference type="InterPro" id="IPR012337">
    <property type="entry name" value="RNaseH-like_sf"/>
</dbReference>
<dbReference type="InterPro" id="IPR036397">
    <property type="entry name" value="RNaseH_sf"/>
</dbReference>